<evidence type="ECO:0000313" key="8">
    <source>
        <dbReference type="EMBL" id="OJJ42128.1"/>
    </source>
</evidence>
<dbReference type="GO" id="GO:0015179">
    <property type="term" value="F:L-amino acid transmembrane transporter activity"/>
    <property type="evidence" value="ECO:0007669"/>
    <property type="project" value="TreeGrafter"/>
</dbReference>
<evidence type="ECO:0000256" key="3">
    <source>
        <dbReference type="ARBA" id="ARBA00022692"/>
    </source>
</evidence>
<keyword evidence="9" id="KW-1185">Reference proteome</keyword>
<dbReference type="PANTHER" id="PTHR22950">
    <property type="entry name" value="AMINO ACID TRANSPORTER"/>
    <property type="match status" value="1"/>
</dbReference>
<feature type="transmembrane region" description="Helical" evidence="6">
    <location>
        <begin position="388"/>
        <end position="411"/>
    </location>
</feature>
<dbReference type="Pfam" id="PF01490">
    <property type="entry name" value="Aa_trans"/>
    <property type="match status" value="1"/>
</dbReference>
<feature type="transmembrane region" description="Helical" evidence="6">
    <location>
        <begin position="105"/>
        <end position="125"/>
    </location>
</feature>
<comment type="similarity">
    <text evidence="2">Belongs to the amino acid/polyamine transporter 2 family.</text>
</comment>
<evidence type="ECO:0000256" key="6">
    <source>
        <dbReference type="SAM" id="Phobius"/>
    </source>
</evidence>
<protein>
    <recommendedName>
        <fullName evidence="7">Amino acid transporter transmembrane domain-containing protein</fullName>
    </recommendedName>
</protein>
<feature type="transmembrane region" description="Helical" evidence="6">
    <location>
        <begin position="273"/>
        <end position="297"/>
    </location>
</feature>
<name>A0A1L9S4N8_9EURO</name>
<evidence type="ECO:0000256" key="4">
    <source>
        <dbReference type="ARBA" id="ARBA00022989"/>
    </source>
</evidence>
<feature type="transmembrane region" description="Helical" evidence="6">
    <location>
        <begin position="427"/>
        <end position="450"/>
    </location>
</feature>
<evidence type="ECO:0000313" key="9">
    <source>
        <dbReference type="Proteomes" id="UP000184188"/>
    </source>
</evidence>
<feature type="transmembrane region" description="Helical" evidence="6">
    <location>
        <begin position="35"/>
        <end position="56"/>
    </location>
</feature>
<dbReference type="RefSeq" id="XP_022576638.1">
    <property type="nucleotide sequence ID" value="XM_022727666.1"/>
</dbReference>
<gene>
    <name evidence="8" type="ORF">ASPZODRAFT_20774</name>
</gene>
<feature type="domain" description="Amino acid transporter transmembrane" evidence="7">
    <location>
        <begin position="35"/>
        <end position="453"/>
    </location>
</feature>
<sequence>MTEDKKPQVPSQLEGETHDDVFGEIREDGPNFRNVGFWGTVILMMKTQIGLGVLAIPSALDVLGMVPGIICMIVIGAITTWSGYIVGEFKMKHRETYSIDDAGSIMFGVAGRLFLSAAFCLYYIFNSGSAILSLSIGLNAVSSHATCTAVFVSVAAIVGFALSSIRTLGRITWLACLGWFAVYSFRWYSNLPSALNSFLDTDPVVIMVTIAVGLEDRPAAAPASDSPWVSDWKVVGDSGFAETIAAVSNLLFAFSGTPGFFSIVSEMRNPRQYGAAVITCQAGVTLVYTIVGCVMYYYCGSYVSSPALGSAGGVIEIVSYGFALPGLFVTMTIVTHIPAKFIFIHLLRGSRHLTSNTPTHWITWFSCTFGITVVAWIIASTIPVFDDLVSLIGALLGPVMCMQPMGAMWLYDNWGNADRRTASQPRWFLMVAWCSLIIVLGFFLMVAGTYGSVMSIVQSYSSSGGSAAFSCANNSS</sequence>
<comment type="subcellular location">
    <subcellularLocation>
        <location evidence="1">Membrane</location>
        <topology evidence="1">Multi-pass membrane protein</topology>
    </subcellularLocation>
</comment>
<accession>A0A1L9S4N8</accession>
<reference evidence="9" key="1">
    <citation type="journal article" date="2017" name="Genome Biol.">
        <title>Comparative genomics reveals high biological diversity and specific adaptations in the industrially and medically important fungal genus Aspergillus.</title>
        <authorList>
            <person name="de Vries R.P."/>
            <person name="Riley R."/>
            <person name="Wiebenga A."/>
            <person name="Aguilar-Osorio G."/>
            <person name="Amillis S."/>
            <person name="Uchima C.A."/>
            <person name="Anderluh G."/>
            <person name="Asadollahi M."/>
            <person name="Askin M."/>
            <person name="Barry K."/>
            <person name="Battaglia E."/>
            <person name="Bayram O."/>
            <person name="Benocci T."/>
            <person name="Braus-Stromeyer S.A."/>
            <person name="Caldana C."/>
            <person name="Canovas D."/>
            <person name="Cerqueira G.C."/>
            <person name="Chen F."/>
            <person name="Chen W."/>
            <person name="Choi C."/>
            <person name="Clum A."/>
            <person name="Dos Santos R.A."/>
            <person name="Damasio A.R."/>
            <person name="Diallinas G."/>
            <person name="Emri T."/>
            <person name="Fekete E."/>
            <person name="Flipphi M."/>
            <person name="Freyberg S."/>
            <person name="Gallo A."/>
            <person name="Gournas C."/>
            <person name="Habgood R."/>
            <person name="Hainaut M."/>
            <person name="Harispe M.L."/>
            <person name="Henrissat B."/>
            <person name="Hilden K.S."/>
            <person name="Hope R."/>
            <person name="Hossain A."/>
            <person name="Karabika E."/>
            <person name="Karaffa L."/>
            <person name="Karanyi Z."/>
            <person name="Krasevec N."/>
            <person name="Kuo A."/>
            <person name="Kusch H."/>
            <person name="LaButti K."/>
            <person name="Lagendijk E.L."/>
            <person name="Lapidus A."/>
            <person name="Levasseur A."/>
            <person name="Lindquist E."/>
            <person name="Lipzen A."/>
            <person name="Logrieco A.F."/>
            <person name="MacCabe A."/>
            <person name="Maekelae M.R."/>
            <person name="Malavazi I."/>
            <person name="Melin P."/>
            <person name="Meyer V."/>
            <person name="Mielnichuk N."/>
            <person name="Miskei M."/>
            <person name="Molnar A.P."/>
            <person name="Mule G."/>
            <person name="Ngan C.Y."/>
            <person name="Orejas M."/>
            <person name="Orosz E."/>
            <person name="Ouedraogo J.P."/>
            <person name="Overkamp K.M."/>
            <person name="Park H.-S."/>
            <person name="Perrone G."/>
            <person name="Piumi F."/>
            <person name="Punt P.J."/>
            <person name="Ram A.F."/>
            <person name="Ramon A."/>
            <person name="Rauscher S."/>
            <person name="Record E."/>
            <person name="Riano-Pachon D.M."/>
            <person name="Robert V."/>
            <person name="Roehrig J."/>
            <person name="Ruller R."/>
            <person name="Salamov A."/>
            <person name="Salih N.S."/>
            <person name="Samson R.A."/>
            <person name="Sandor E."/>
            <person name="Sanguinetti M."/>
            <person name="Schuetze T."/>
            <person name="Sepcic K."/>
            <person name="Shelest E."/>
            <person name="Sherlock G."/>
            <person name="Sophianopoulou V."/>
            <person name="Squina F.M."/>
            <person name="Sun H."/>
            <person name="Susca A."/>
            <person name="Todd R.B."/>
            <person name="Tsang A."/>
            <person name="Unkles S.E."/>
            <person name="van de Wiele N."/>
            <person name="van Rossen-Uffink D."/>
            <person name="Oliveira J.V."/>
            <person name="Vesth T.C."/>
            <person name="Visser J."/>
            <person name="Yu J.-H."/>
            <person name="Zhou M."/>
            <person name="Andersen M.R."/>
            <person name="Archer D.B."/>
            <person name="Baker S.E."/>
            <person name="Benoit I."/>
            <person name="Brakhage A.A."/>
            <person name="Braus G.H."/>
            <person name="Fischer R."/>
            <person name="Frisvad J.C."/>
            <person name="Goldman G.H."/>
            <person name="Houbraken J."/>
            <person name="Oakley B."/>
            <person name="Pocsi I."/>
            <person name="Scazzocchio C."/>
            <person name="Seiboth B."/>
            <person name="vanKuyk P.A."/>
            <person name="Wortman J."/>
            <person name="Dyer P.S."/>
            <person name="Grigoriev I.V."/>
        </authorList>
    </citation>
    <scope>NUCLEOTIDE SEQUENCE [LARGE SCALE GENOMIC DNA]</scope>
    <source>
        <strain evidence="9">CBS 506.65</strain>
    </source>
</reference>
<evidence type="ECO:0000256" key="2">
    <source>
        <dbReference type="ARBA" id="ARBA00008066"/>
    </source>
</evidence>
<dbReference type="InterPro" id="IPR013057">
    <property type="entry name" value="AA_transpt_TM"/>
</dbReference>
<organism evidence="8 9">
    <name type="scientific">Penicilliopsis zonata CBS 506.65</name>
    <dbReference type="NCBI Taxonomy" id="1073090"/>
    <lineage>
        <taxon>Eukaryota</taxon>
        <taxon>Fungi</taxon>
        <taxon>Dikarya</taxon>
        <taxon>Ascomycota</taxon>
        <taxon>Pezizomycotina</taxon>
        <taxon>Eurotiomycetes</taxon>
        <taxon>Eurotiomycetidae</taxon>
        <taxon>Eurotiales</taxon>
        <taxon>Aspergillaceae</taxon>
        <taxon>Penicilliopsis</taxon>
    </lineage>
</organism>
<evidence type="ECO:0000256" key="1">
    <source>
        <dbReference type="ARBA" id="ARBA00004141"/>
    </source>
</evidence>
<keyword evidence="5 6" id="KW-0472">Membrane</keyword>
<dbReference type="PANTHER" id="PTHR22950:SF683">
    <property type="entry name" value="AMINO ACID TRANSPORTER (EUROFUNG)"/>
    <property type="match status" value="1"/>
</dbReference>
<feature type="transmembrane region" description="Helical" evidence="6">
    <location>
        <begin position="240"/>
        <end position="261"/>
    </location>
</feature>
<dbReference type="Proteomes" id="UP000184188">
    <property type="component" value="Unassembled WGS sequence"/>
</dbReference>
<dbReference type="AlphaFoldDB" id="A0A1L9S4N8"/>
<dbReference type="Gene3D" id="1.20.1740.10">
    <property type="entry name" value="Amino acid/polyamine transporter I"/>
    <property type="match status" value="1"/>
</dbReference>
<feature type="transmembrane region" description="Helical" evidence="6">
    <location>
        <begin position="317"/>
        <end position="339"/>
    </location>
</feature>
<dbReference type="EMBL" id="KV878368">
    <property type="protein sequence ID" value="OJJ42128.1"/>
    <property type="molecule type" value="Genomic_DNA"/>
</dbReference>
<feature type="transmembrane region" description="Helical" evidence="6">
    <location>
        <begin position="131"/>
        <end position="159"/>
    </location>
</feature>
<evidence type="ECO:0000256" key="5">
    <source>
        <dbReference type="ARBA" id="ARBA00023136"/>
    </source>
</evidence>
<keyword evidence="4 6" id="KW-1133">Transmembrane helix</keyword>
<feature type="transmembrane region" description="Helical" evidence="6">
    <location>
        <begin position="171"/>
        <end position="189"/>
    </location>
</feature>
<feature type="transmembrane region" description="Helical" evidence="6">
    <location>
        <begin position="360"/>
        <end position="382"/>
    </location>
</feature>
<evidence type="ECO:0000259" key="7">
    <source>
        <dbReference type="Pfam" id="PF01490"/>
    </source>
</evidence>
<dbReference type="GeneID" id="34614130"/>
<dbReference type="VEuPathDB" id="FungiDB:ASPZODRAFT_20774"/>
<dbReference type="GO" id="GO:0016020">
    <property type="term" value="C:membrane"/>
    <property type="evidence" value="ECO:0007669"/>
    <property type="project" value="UniProtKB-SubCell"/>
</dbReference>
<feature type="transmembrane region" description="Helical" evidence="6">
    <location>
        <begin position="62"/>
        <end position="84"/>
    </location>
</feature>
<dbReference type="OrthoDB" id="40134at2759"/>
<dbReference type="STRING" id="1073090.A0A1L9S4N8"/>
<keyword evidence="3 6" id="KW-0812">Transmembrane</keyword>
<proteinExistence type="inferred from homology"/>